<comment type="similarity">
    <text evidence="1 4">Belongs to the UreD family.</text>
</comment>
<dbReference type="PANTHER" id="PTHR33643:SF1">
    <property type="entry name" value="UREASE ACCESSORY PROTEIN D"/>
    <property type="match status" value="1"/>
</dbReference>
<evidence type="ECO:0000256" key="3">
    <source>
        <dbReference type="ARBA" id="ARBA00023186"/>
    </source>
</evidence>
<evidence type="ECO:0000256" key="2">
    <source>
        <dbReference type="ARBA" id="ARBA00022988"/>
    </source>
</evidence>
<comment type="function">
    <text evidence="4">Required for maturation of urease via the functional incorporation of the urease nickel metallocenter.</text>
</comment>
<dbReference type="Proteomes" id="UP000009080">
    <property type="component" value="Chromosome"/>
</dbReference>
<keyword evidence="6" id="KW-1185">Reference proteome</keyword>
<dbReference type="Pfam" id="PF01774">
    <property type="entry name" value="UreD"/>
    <property type="match status" value="1"/>
</dbReference>
<comment type="subcellular location">
    <subcellularLocation>
        <location evidence="4">Cytoplasm</location>
    </subcellularLocation>
</comment>
<name>C5BUP1_TERTT</name>
<keyword evidence="2 4" id="KW-0996">Nickel insertion</keyword>
<dbReference type="HOGENOM" id="CLU_056339_0_0_6"/>
<dbReference type="PANTHER" id="PTHR33643">
    <property type="entry name" value="UREASE ACCESSORY PROTEIN D"/>
    <property type="match status" value="1"/>
</dbReference>
<dbReference type="GO" id="GO:0005737">
    <property type="term" value="C:cytoplasm"/>
    <property type="evidence" value="ECO:0007669"/>
    <property type="project" value="UniProtKB-SubCell"/>
</dbReference>
<dbReference type="OrthoDB" id="9798842at2"/>
<evidence type="ECO:0000256" key="1">
    <source>
        <dbReference type="ARBA" id="ARBA00007177"/>
    </source>
</evidence>
<dbReference type="GO" id="GO:0016151">
    <property type="term" value="F:nickel cation binding"/>
    <property type="evidence" value="ECO:0007669"/>
    <property type="project" value="UniProtKB-UniRule"/>
</dbReference>
<evidence type="ECO:0000256" key="4">
    <source>
        <dbReference type="HAMAP-Rule" id="MF_01384"/>
    </source>
</evidence>
<dbReference type="eggNOG" id="COG0829">
    <property type="taxonomic scope" value="Bacteria"/>
</dbReference>
<evidence type="ECO:0000313" key="5">
    <source>
        <dbReference type="EMBL" id="ACR12770.1"/>
    </source>
</evidence>
<reference evidence="5 6" key="1">
    <citation type="journal article" date="2009" name="PLoS ONE">
        <title>The complete genome of Teredinibacter turnerae T7901: an intracellular endosymbiont of marine wood-boring bivalves (shipworms).</title>
        <authorList>
            <person name="Yang J.C."/>
            <person name="Madupu R."/>
            <person name="Durkin A.S."/>
            <person name="Ekborg N.A."/>
            <person name="Pedamallu C.S."/>
            <person name="Hostetler J.B."/>
            <person name="Radune D."/>
            <person name="Toms B.S."/>
            <person name="Henrissat B."/>
            <person name="Coutinho P.M."/>
            <person name="Schwarz S."/>
            <person name="Field L."/>
            <person name="Trindade-Silva A.E."/>
            <person name="Soares C.A.G."/>
            <person name="Elshahawi S."/>
            <person name="Hanora A."/>
            <person name="Schmidt E.W."/>
            <person name="Haygood M.G."/>
            <person name="Posfai J."/>
            <person name="Benner J."/>
            <person name="Madinger C."/>
            <person name="Nove J."/>
            <person name="Anton B."/>
            <person name="Chaudhary K."/>
            <person name="Foster J."/>
            <person name="Holman A."/>
            <person name="Kumar S."/>
            <person name="Lessard P.A."/>
            <person name="Luyten Y.A."/>
            <person name="Slatko B."/>
            <person name="Wood N."/>
            <person name="Wu B."/>
            <person name="Teplitski M."/>
            <person name="Mougous J.D."/>
            <person name="Ward N."/>
            <person name="Eisen J.A."/>
            <person name="Badger J.H."/>
            <person name="Distel D.L."/>
        </authorList>
    </citation>
    <scope>NUCLEOTIDE SEQUENCE [LARGE SCALE GENOMIC DNA]</scope>
    <source>
        <strain evidence="6">ATCC 39867 / T7901</strain>
    </source>
</reference>
<protein>
    <recommendedName>
        <fullName evidence="4">Urease accessory protein UreD</fullName>
    </recommendedName>
</protein>
<dbReference type="STRING" id="377629.TERTU_4209"/>
<evidence type="ECO:0000313" key="6">
    <source>
        <dbReference type="Proteomes" id="UP000009080"/>
    </source>
</evidence>
<proteinExistence type="inferred from homology"/>
<dbReference type="InterPro" id="IPR002669">
    <property type="entry name" value="UreD"/>
</dbReference>
<comment type="subunit">
    <text evidence="4">UreD, UreF and UreG form a complex that acts as a GTP-hydrolysis-dependent molecular chaperone, activating the urease apoprotein by helping to assemble the nickel containing metallocenter of UreC. The UreE protein probably delivers the nickel.</text>
</comment>
<dbReference type="AlphaFoldDB" id="C5BUP1"/>
<gene>
    <name evidence="4 5" type="primary">ureD</name>
    <name evidence="5" type="ordered locus">TERTU_4209</name>
</gene>
<dbReference type="KEGG" id="ttu:TERTU_4209"/>
<keyword evidence="3 4" id="KW-0143">Chaperone</keyword>
<dbReference type="HAMAP" id="MF_01384">
    <property type="entry name" value="UreD"/>
    <property type="match status" value="1"/>
</dbReference>
<dbReference type="RefSeq" id="WP_015818882.1">
    <property type="nucleotide sequence ID" value="NC_012997.1"/>
</dbReference>
<accession>C5BUP1</accession>
<keyword evidence="4" id="KW-0963">Cytoplasm</keyword>
<dbReference type="EMBL" id="CP001614">
    <property type="protein sequence ID" value="ACR12770.1"/>
    <property type="molecule type" value="Genomic_DNA"/>
</dbReference>
<organism evidence="5 6">
    <name type="scientific">Teredinibacter turnerae (strain ATCC 39867 / T7901)</name>
    <dbReference type="NCBI Taxonomy" id="377629"/>
    <lineage>
        <taxon>Bacteria</taxon>
        <taxon>Pseudomonadati</taxon>
        <taxon>Pseudomonadota</taxon>
        <taxon>Gammaproteobacteria</taxon>
        <taxon>Cellvibrionales</taxon>
        <taxon>Cellvibrionaceae</taxon>
        <taxon>Teredinibacter</taxon>
    </lineage>
</organism>
<sequence length="287" mass="32000">MNCVATQQSSLRHWLASIQLRLQQRAGSTRVVSSRHQGPLRVQRPFYPERSDCCHVYLLHPPGGMVIGDELTISAELDSNASGLITTPSAGKVYGAKGAAFSQRQTIEFHLAENSTLEWLPQETIVFNTANAELKTRVNLAAGARYFGWDIVRLGRIASGETFQQGYCEQRLEVYFDNKPLLIERNRVAAGEPLQSGVYGLQGRNTFATLVATCQPGRDAIDKLCETLDGMSPGADCWGLTQKGSLFIARYLGDDVALCRRGFEYIWRYLRPLFNGNEAVPPRIWRT</sequence>